<dbReference type="CDD" id="cd00190">
    <property type="entry name" value="Tryp_SPc"/>
    <property type="match status" value="1"/>
</dbReference>
<feature type="compositionally biased region" description="Polar residues" evidence="4">
    <location>
        <begin position="629"/>
        <end position="650"/>
    </location>
</feature>
<evidence type="ECO:0000256" key="3">
    <source>
        <dbReference type="RuleBase" id="RU363034"/>
    </source>
</evidence>
<dbReference type="OrthoDB" id="10007483at2759"/>
<evidence type="ECO:0000256" key="2">
    <source>
        <dbReference type="ARBA" id="ARBA00024195"/>
    </source>
</evidence>
<dbReference type="PROSITE" id="PS50240">
    <property type="entry name" value="TRYPSIN_DOM"/>
    <property type="match status" value="1"/>
</dbReference>
<evidence type="ECO:0000313" key="7">
    <source>
        <dbReference type="EMBL" id="CAF1438386.1"/>
    </source>
</evidence>
<feature type="compositionally biased region" description="Basic and acidic residues" evidence="4">
    <location>
        <begin position="772"/>
        <end position="784"/>
    </location>
</feature>
<dbReference type="EMBL" id="CAJNOW010005055">
    <property type="protein sequence ID" value="CAF1438386.1"/>
    <property type="molecule type" value="Genomic_DNA"/>
</dbReference>
<dbReference type="PRINTS" id="PR00722">
    <property type="entry name" value="CHYMOTRYPSIN"/>
</dbReference>
<feature type="chain" id="PRO_5032803259" description="Peptidase S1 domain-containing protein" evidence="5">
    <location>
        <begin position="20"/>
        <end position="854"/>
    </location>
</feature>
<feature type="compositionally biased region" description="Basic residues" evidence="4">
    <location>
        <begin position="619"/>
        <end position="628"/>
    </location>
</feature>
<protein>
    <recommendedName>
        <fullName evidence="6">Peptidase S1 domain-containing protein</fullName>
    </recommendedName>
</protein>
<comment type="caution">
    <text evidence="7">The sequence shown here is derived from an EMBL/GenBank/DDBJ whole genome shotgun (WGS) entry which is preliminary data.</text>
</comment>
<organism evidence="7 8">
    <name type="scientific">Rotaria magnacalcarata</name>
    <dbReference type="NCBI Taxonomy" id="392030"/>
    <lineage>
        <taxon>Eukaryota</taxon>
        <taxon>Metazoa</taxon>
        <taxon>Spiralia</taxon>
        <taxon>Gnathifera</taxon>
        <taxon>Rotifera</taxon>
        <taxon>Eurotatoria</taxon>
        <taxon>Bdelloidea</taxon>
        <taxon>Philodinida</taxon>
        <taxon>Philodinidae</taxon>
        <taxon>Rotaria</taxon>
    </lineage>
</organism>
<feature type="domain" description="Peptidase S1" evidence="6">
    <location>
        <begin position="45"/>
        <end position="290"/>
    </location>
</feature>
<dbReference type="InterPro" id="IPR009003">
    <property type="entry name" value="Peptidase_S1_PA"/>
</dbReference>
<dbReference type="PROSITE" id="PS00134">
    <property type="entry name" value="TRYPSIN_HIS"/>
    <property type="match status" value="1"/>
</dbReference>
<dbReference type="InterPro" id="IPR043504">
    <property type="entry name" value="Peptidase_S1_PA_chymotrypsin"/>
</dbReference>
<reference evidence="7" key="1">
    <citation type="submission" date="2021-02" db="EMBL/GenBank/DDBJ databases">
        <authorList>
            <person name="Nowell W R."/>
        </authorList>
    </citation>
    <scope>NUCLEOTIDE SEQUENCE</scope>
</reference>
<dbReference type="Proteomes" id="UP000663834">
    <property type="component" value="Unassembled WGS sequence"/>
</dbReference>
<dbReference type="InterPro" id="IPR001314">
    <property type="entry name" value="Peptidase_S1A"/>
</dbReference>
<keyword evidence="1" id="KW-1015">Disulfide bond</keyword>
<dbReference type="SUPFAM" id="SSF50494">
    <property type="entry name" value="Trypsin-like serine proteases"/>
    <property type="match status" value="1"/>
</dbReference>
<dbReference type="Gene3D" id="2.40.10.10">
    <property type="entry name" value="Trypsin-like serine proteases"/>
    <property type="match status" value="1"/>
</dbReference>
<evidence type="ECO:0000256" key="4">
    <source>
        <dbReference type="SAM" id="MobiDB-lite"/>
    </source>
</evidence>
<feature type="compositionally biased region" description="Low complexity" evidence="4">
    <location>
        <begin position="604"/>
        <end position="618"/>
    </location>
</feature>
<dbReference type="PANTHER" id="PTHR24252">
    <property type="entry name" value="ACROSIN-RELATED"/>
    <property type="match status" value="1"/>
</dbReference>
<sequence>MQICFVSLIVSILFITIKSDNKTIYICDRRSSCGCSSNVAVLARIIGGEEVLSHSWGWMVGLYRSNSYFCGGSLIESDLIITAAHCMKPELTTLANIKVIAGSNSLSNRDGQGQIRHVHEVFVHPDFDNNLKVNDIAIIRLSSPFDISISKIATICLPAAVTLESIAKLEYPVPGTALVVIGWGVISTSNPNPSTSLQQVTVQAVESTSSDCKTPAQEMANVTLQFCAGVSGGGKDSCQGDSGSPIMAFFGNRWYIMGITSIGYGCALPGHPGIYTRLAYYIPFIETIKNKNQTIFSSVFASTPNNSMSILSPIHESESGDDNEEVARPAELIEHISNDNIEKEPSDKFINENNFHEIKRSVVVNENQPLARCSVLYLGTAIPTPNQQGIDSIQEPLSKRYPIDGSAFVQGAEAWLSIDENGLQIQFLSDPSHLLYYPIRSLVYCASVRFVERSETRDKYSHDWRFVPLDYPEASYIENTHNPPLFVANFQRTRLLPTDECHCFVIKTVQTAVTLVQACSSAYGIADSEQDCSKVPIYFEIKDGGSKIQEVDNEFYLTPAFDEEENLDYQIDNNCTGFFYVTHQISIGFWQLWEPSKQDHNRPLSRLSNKSLSSNSSHRSSHHRRRASIKSNNPDIQQPLSQYQTPTQTPVKEPLESVIDPYAHDPNVVRVESVKDMSTGRDVFIRWLRNTSETTEQVSVNQKPAYDFHVDFNTEYPDHQSDRKLSNQMKNLSVSDDDFKNLLMIYNKYQSMTTDHEEKKTKKKHRKHKHQNHEVISESSEDHHKTKSSNKTHKKHRHKNRETTETSAPQLLRQNFSASSFSMTYPYDTSVSFNTLPSYSQSNLMYETPPYWPF</sequence>
<feature type="region of interest" description="Disordered" evidence="4">
    <location>
        <begin position="753"/>
        <end position="810"/>
    </location>
</feature>
<evidence type="ECO:0000313" key="8">
    <source>
        <dbReference type="Proteomes" id="UP000663834"/>
    </source>
</evidence>
<comment type="similarity">
    <text evidence="2">Belongs to the peptidase S1 family. CLIP subfamily.</text>
</comment>
<feature type="compositionally biased region" description="Basic residues" evidence="4">
    <location>
        <begin position="761"/>
        <end position="771"/>
    </location>
</feature>
<dbReference type="GO" id="GO:0006508">
    <property type="term" value="P:proteolysis"/>
    <property type="evidence" value="ECO:0007669"/>
    <property type="project" value="UniProtKB-KW"/>
</dbReference>
<gene>
    <name evidence="7" type="ORF">KQP761_LOCUS11390</name>
</gene>
<feature type="region of interest" description="Disordered" evidence="4">
    <location>
        <begin position="601"/>
        <end position="651"/>
    </location>
</feature>
<accession>A0A815NJC3</accession>
<dbReference type="InterPro" id="IPR001254">
    <property type="entry name" value="Trypsin_dom"/>
</dbReference>
<dbReference type="FunFam" id="2.40.10.10:FF:000002">
    <property type="entry name" value="Transmembrane protease serine"/>
    <property type="match status" value="1"/>
</dbReference>
<name>A0A815NJC3_9BILA</name>
<keyword evidence="3" id="KW-0645">Protease</keyword>
<keyword evidence="3" id="KW-0720">Serine protease</keyword>
<dbReference type="InterPro" id="IPR033116">
    <property type="entry name" value="TRYPSIN_SER"/>
</dbReference>
<dbReference type="FunFam" id="2.40.10.10:FF:000068">
    <property type="entry name" value="transmembrane protease serine 2"/>
    <property type="match status" value="1"/>
</dbReference>
<dbReference type="SMART" id="SM00020">
    <property type="entry name" value="Tryp_SPc"/>
    <property type="match status" value="1"/>
</dbReference>
<dbReference type="GO" id="GO:0004252">
    <property type="term" value="F:serine-type endopeptidase activity"/>
    <property type="evidence" value="ECO:0007669"/>
    <property type="project" value="InterPro"/>
</dbReference>
<keyword evidence="5" id="KW-0732">Signal</keyword>
<dbReference type="InterPro" id="IPR018114">
    <property type="entry name" value="TRYPSIN_HIS"/>
</dbReference>
<dbReference type="PROSITE" id="PS00135">
    <property type="entry name" value="TRYPSIN_SER"/>
    <property type="match status" value="1"/>
</dbReference>
<proteinExistence type="inferred from homology"/>
<dbReference type="AlphaFoldDB" id="A0A815NJC3"/>
<feature type="signal peptide" evidence="5">
    <location>
        <begin position="1"/>
        <end position="19"/>
    </location>
</feature>
<evidence type="ECO:0000256" key="5">
    <source>
        <dbReference type="SAM" id="SignalP"/>
    </source>
</evidence>
<feature type="compositionally biased region" description="Basic residues" evidence="4">
    <location>
        <begin position="785"/>
        <end position="800"/>
    </location>
</feature>
<dbReference type="Pfam" id="PF00089">
    <property type="entry name" value="Trypsin"/>
    <property type="match status" value="1"/>
</dbReference>
<evidence type="ECO:0000259" key="6">
    <source>
        <dbReference type="PROSITE" id="PS50240"/>
    </source>
</evidence>
<keyword evidence="3" id="KW-0378">Hydrolase</keyword>
<dbReference type="PANTHER" id="PTHR24252:SF7">
    <property type="entry name" value="HYALIN"/>
    <property type="match status" value="1"/>
</dbReference>
<evidence type="ECO:0000256" key="1">
    <source>
        <dbReference type="ARBA" id="ARBA00023157"/>
    </source>
</evidence>